<dbReference type="Gene3D" id="3.30.450.20">
    <property type="entry name" value="PAS domain"/>
    <property type="match status" value="1"/>
</dbReference>
<organism evidence="2 3">
    <name type="scientific">Litoreibacter ascidiaceicola</name>
    <dbReference type="NCBI Taxonomy" id="1486859"/>
    <lineage>
        <taxon>Bacteria</taxon>
        <taxon>Pseudomonadati</taxon>
        <taxon>Pseudomonadota</taxon>
        <taxon>Alphaproteobacteria</taxon>
        <taxon>Rhodobacterales</taxon>
        <taxon>Roseobacteraceae</taxon>
        <taxon>Litoreibacter</taxon>
    </lineage>
</organism>
<dbReference type="OrthoDB" id="7810511at2"/>
<dbReference type="RefSeq" id="WP_083588638.1">
    <property type="nucleotide sequence ID" value="NZ_FQUV01000005.1"/>
</dbReference>
<accession>A0A1M5AH85</accession>
<dbReference type="SUPFAM" id="SSF55874">
    <property type="entry name" value="ATPase domain of HSP90 chaperone/DNA topoisomerase II/histidine kinase"/>
    <property type="match status" value="1"/>
</dbReference>
<dbReference type="EMBL" id="FQUV01000005">
    <property type="protein sequence ID" value="SHF29495.1"/>
    <property type="molecule type" value="Genomic_DNA"/>
</dbReference>
<protein>
    <submittedName>
        <fullName evidence="2">PAS fold-containing protein</fullName>
    </submittedName>
</protein>
<dbReference type="InterPro" id="IPR035965">
    <property type="entry name" value="PAS-like_dom_sf"/>
</dbReference>
<proteinExistence type="predicted"/>
<dbReference type="SUPFAM" id="SSF55785">
    <property type="entry name" value="PYP-like sensor domain (PAS domain)"/>
    <property type="match status" value="1"/>
</dbReference>
<sequence>MPSKLRWIGSPQIKHVMEMLGLPSFLLDVGVNAAGQGQFRFGHVSGQHERETGIDAAALVGKAPHDVLPKRQADTVVANYERCRAKRGVESYEEILELPSGSRWWRTTLSPIFGAGKDGPVTQILGVAVDVTEATLQEIELTRQLSAQKAAAEKIRAFATNSMLDSKSPLRSVLAHLDMVREGFLDLGDGKSKHLDSIQTVVVDAIAELDEVLRSTSHLRESPAEFVEIDLAHMCRDIAALVDPEGRISMSLPSHPVHGDWAVTQVVLRCLLEQAALRAVSVIDVAVEASGKDTLAFTISDDSAFEQSGAECVGDIAMAAALVKQRGGAMTTTSCLNEGATVCVTLPGHMHEMRAAQSDARAS</sequence>
<feature type="domain" description="PAS fold-4" evidence="1">
    <location>
        <begin position="49"/>
        <end position="134"/>
    </location>
</feature>
<evidence type="ECO:0000259" key="1">
    <source>
        <dbReference type="Pfam" id="PF08448"/>
    </source>
</evidence>
<dbReference type="Pfam" id="PF08448">
    <property type="entry name" value="PAS_4"/>
    <property type="match status" value="1"/>
</dbReference>
<dbReference type="STRING" id="1486859.SAMN05444273_10531"/>
<reference evidence="3" key="1">
    <citation type="submission" date="2016-11" db="EMBL/GenBank/DDBJ databases">
        <authorList>
            <person name="Varghese N."/>
            <person name="Submissions S."/>
        </authorList>
    </citation>
    <scope>NUCLEOTIDE SEQUENCE [LARGE SCALE GENOMIC DNA]</scope>
    <source>
        <strain evidence="3">DSM 100566</strain>
    </source>
</reference>
<evidence type="ECO:0000313" key="2">
    <source>
        <dbReference type="EMBL" id="SHF29495.1"/>
    </source>
</evidence>
<dbReference type="Proteomes" id="UP000184144">
    <property type="component" value="Unassembled WGS sequence"/>
</dbReference>
<gene>
    <name evidence="2" type="ORF">SAMN05444273_10531</name>
</gene>
<dbReference type="InterPro" id="IPR013656">
    <property type="entry name" value="PAS_4"/>
</dbReference>
<dbReference type="AlphaFoldDB" id="A0A1M5AH85"/>
<dbReference type="InterPro" id="IPR036890">
    <property type="entry name" value="HATPase_C_sf"/>
</dbReference>
<name>A0A1M5AH85_9RHOB</name>
<keyword evidence="3" id="KW-1185">Reference proteome</keyword>
<evidence type="ECO:0000313" key="3">
    <source>
        <dbReference type="Proteomes" id="UP000184144"/>
    </source>
</evidence>